<comment type="caution">
    <text evidence="1">The sequence shown here is derived from an EMBL/GenBank/DDBJ whole genome shotgun (WGS) entry which is preliminary data.</text>
</comment>
<evidence type="ECO:0000313" key="2">
    <source>
        <dbReference type="Proteomes" id="UP000177982"/>
    </source>
</evidence>
<name>A0A1G2L2B0_9BACT</name>
<proteinExistence type="predicted"/>
<dbReference type="AlphaFoldDB" id="A0A1G2L2B0"/>
<accession>A0A1G2L2B0</accession>
<sequence length="80" mass="9298">MVGAISYDLKLATGIIQRGDRYKRRFLEHLKENLGVKNFLENGFRNYNFNIFVDKDAKQRLPFTAVMENGSKTNEKRPSS</sequence>
<reference evidence="1 2" key="1">
    <citation type="journal article" date="2016" name="Nat. Commun.">
        <title>Thousands of microbial genomes shed light on interconnected biogeochemical processes in an aquifer system.</title>
        <authorList>
            <person name="Anantharaman K."/>
            <person name="Brown C.T."/>
            <person name="Hug L.A."/>
            <person name="Sharon I."/>
            <person name="Castelle C.J."/>
            <person name="Probst A.J."/>
            <person name="Thomas B.C."/>
            <person name="Singh A."/>
            <person name="Wilkins M.J."/>
            <person name="Karaoz U."/>
            <person name="Brodie E.L."/>
            <person name="Williams K.H."/>
            <person name="Hubbard S.S."/>
            <person name="Banfield J.F."/>
        </authorList>
    </citation>
    <scope>NUCLEOTIDE SEQUENCE [LARGE SCALE GENOMIC DNA]</scope>
</reference>
<dbReference type="Proteomes" id="UP000177982">
    <property type="component" value="Unassembled WGS sequence"/>
</dbReference>
<gene>
    <name evidence="1" type="ORF">A2934_04970</name>
</gene>
<evidence type="ECO:0000313" key="1">
    <source>
        <dbReference type="EMBL" id="OHA05847.1"/>
    </source>
</evidence>
<dbReference type="EMBL" id="MHQO01000042">
    <property type="protein sequence ID" value="OHA05847.1"/>
    <property type="molecule type" value="Genomic_DNA"/>
</dbReference>
<protein>
    <submittedName>
        <fullName evidence="1">Uncharacterized protein</fullName>
    </submittedName>
</protein>
<organism evidence="1 2">
    <name type="scientific">Candidatus Sungbacteria bacterium RIFCSPLOWO2_01_FULL_47_10</name>
    <dbReference type="NCBI Taxonomy" id="1802276"/>
    <lineage>
        <taxon>Bacteria</taxon>
        <taxon>Candidatus Sungiibacteriota</taxon>
    </lineage>
</organism>